<reference evidence="3" key="1">
    <citation type="submission" date="2021-03" db="EMBL/GenBank/DDBJ databases">
        <title>Genome sequencing and assembly of Tianweitania sediminis.</title>
        <authorList>
            <person name="Chhetri G."/>
        </authorList>
    </citation>
    <scope>NUCLEOTIDE SEQUENCE</scope>
    <source>
        <strain evidence="3">Z8</strain>
    </source>
</reference>
<feature type="region of interest" description="Disordered" evidence="1">
    <location>
        <begin position="26"/>
        <end position="49"/>
    </location>
</feature>
<evidence type="ECO:0000313" key="3">
    <source>
        <dbReference type="EMBL" id="MBP0437759.1"/>
    </source>
</evidence>
<sequence>MPGSRIPRGAALFAGMLILSSCVAPENAGTSPSGGPAPEGAASVSVTEQAAPQPRLATYSCGEDGSISIESLGDAVRILGTDGVSVDLPAAPPAQTARFGGSSQAIVIENDEALYMVAGKPTLNCRRS</sequence>
<feature type="signal peptide" evidence="2">
    <location>
        <begin position="1"/>
        <end position="24"/>
    </location>
</feature>
<proteinExistence type="predicted"/>
<evidence type="ECO:0000313" key="4">
    <source>
        <dbReference type="Proteomes" id="UP000666240"/>
    </source>
</evidence>
<name>A0A8J7UIK6_9HYPH</name>
<organism evidence="3 4">
    <name type="scientific">Tianweitania sediminis</name>
    <dbReference type="NCBI Taxonomy" id="1502156"/>
    <lineage>
        <taxon>Bacteria</taxon>
        <taxon>Pseudomonadati</taxon>
        <taxon>Pseudomonadota</taxon>
        <taxon>Alphaproteobacteria</taxon>
        <taxon>Hyphomicrobiales</taxon>
        <taxon>Phyllobacteriaceae</taxon>
        <taxon>Tianweitania</taxon>
    </lineage>
</organism>
<comment type="caution">
    <text evidence="3">The sequence shown here is derived from an EMBL/GenBank/DDBJ whole genome shotgun (WGS) entry which is preliminary data.</text>
</comment>
<evidence type="ECO:0000256" key="1">
    <source>
        <dbReference type="SAM" id="MobiDB-lite"/>
    </source>
</evidence>
<dbReference type="EMBL" id="JAGIYY010000001">
    <property type="protein sequence ID" value="MBP0437759.1"/>
    <property type="molecule type" value="Genomic_DNA"/>
</dbReference>
<dbReference type="Proteomes" id="UP000666240">
    <property type="component" value="Unassembled WGS sequence"/>
</dbReference>
<feature type="chain" id="PRO_5035192460" description="C-type lysozyme inhibitor domain-containing protein" evidence="2">
    <location>
        <begin position="25"/>
        <end position="128"/>
    </location>
</feature>
<dbReference type="RefSeq" id="WP_209333738.1">
    <property type="nucleotide sequence ID" value="NZ_JAGIYY010000001.1"/>
</dbReference>
<dbReference type="AlphaFoldDB" id="A0A8J7UIK6"/>
<dbReference type="PROSITE" id="PS51257">
    <property type="entry name" value="PROKAR_LIPOPROTEIN"/>
    <property type="match status" value="1"/>
</dbReference>
<protein>
    <recommendedName>
        <fullName evidence="5">C-type lysozyme inhibitor domain-containing protein</fullName>
    </recommendedName>
</protein>
<gene>
    <name evidence="3" type="ORF">J5Y06_03700</name>
</gene>
<keyword evidence="4" id="KW-1185">Reference proteome</keyword>
<accession>A0A8J7UIK6</accession>
<keyword evidence="2" id="KW-0732">Signal</keyword>
<evidence type="ECO:0000256" key="2">
    <source>
        <dbReference type="SAM" id="SignalP"/>
    </source>
</evidence>
<evidence type="ECO:0008006" key="5">
    <source>
        <dbReference type="Google" id="ProtNLM"/>
    </source>
</evidence>